<keyword evidence="4" id="KW-1185">Reference proteome</keyword>
<dbReference type="Proteomes" id="UP000310158">
    <property type="component" value="Unassembled WGS sequence"/>
</dbReference>
<feature type="compositionally biased region" description="Basic residues" evidence="1">
    <location>
        <begin position="425"/>
        <end position="435"/>
    </location>
</feature>
<dbReference type="AlphaFoldDB" id="A0A4S4M311"/>
<evidence type="ECO:0000256" key="1">
    <source>
        <dbReference type="SAM" id="MobiDB-lite"/>
    </source>
</evidence>
<feature type="compositionally biased region" description="Basic and acidic residues" evidence="1">
    <location>
        <begin position="450"/>
        <end position="467"/>
    </location>
</feature>
<feature type="region of interest" description="Disordered" evidence="1">
    <location>
        <begin position="423"/>
        <end position="467"/>
    </location>
</feature>
<feature type="compositionally biased region" description="Low complexity" evidence="1">
    <location>
        <begin position="275"/>
        <end position="295"/>
    </location>
</feature>
<feature type="region of interest" description="Disordered" evidence="1">
    <location>
        <begin position="1"/>
        <end position="29"/>
    </location>
</feature>
<dbReference type="InterPro" id="IPR013087">
    <property type="entry name" value="Znf_C2H2_type"/>
</dbReference>
<evidence type="ECO:0000259" key="2">
    <source>
        <dbReference type="PROSITE" id="PS00028"/>
    </source>
</evidence>
<protein>
    <recommendedName>
        <fullName evidence="2">C2H2-type domain-containing protein</fullName>
    </recommendedName>
</protein>
<gene>
    <name evidence="3" type="ORF">EW146_g2148</name>
</gene>
<proteinExistence type="predicted"/>
<dbReference type="PROSITE" id="PS00028">
    <property type="entry name" value="ZINC_FINGER_C2H2_1"/>
    <property type="match status" value="1"/>
</dbReference>
<evidence type="ECO:0000313" key="4">
    <source>
        <dbReference type="Proteomes" id="UP000310158"/>
    </source>
</evidence>
<feature type="region of interest" description="Disordered" evidence="1">
    <location>
        <begin position="275"/>
        <end position="316"/>
    </location>
</feature>
<comment type="caution">
    <text evidence="3">The sequence shown here is derived from an EMBL/GenBank/DDBJ whole genome shotgun (WGS) entry which is preliminary data.</text>
</comment>
<sequence length="467" mass="50500">MTWLLRGNTYTSSMSPESAHAKGSTSISTLPNTQQCSGIKLVRKPHYSRVSAIRIFRIPIRTHPHWSPKLEPTPNLSLKSTSSAIPSPIVMANPFNNHYAHARDPASVNLPLSTARWRLTFDTLQGFNYGLVNRDGHAFIYRSPFSPQQPYYSSLAEALCNETPLSFFNARGAIAFPFATMAPRLSLSNDAPFNVATSYPALVTPQFATADPSFAGPPFAIPPPLAAETTSPNMLPPHTDVASEVKFAVPSYTYAAPLPTASAPPLALAVPDTVTSSDAASQGPSSSTASLSSWGASGGVKRSMKRKREGDEYEDSFPVSKTRRTISIEGYWSTDYEQLGQAPKTNKTVSKEDVLEDKIPSSIPSSQTANLPVGGLNVPPVASPGDGAPSTLTTVTPAPSTQPPVASRFVCCGHAFKQLSDFTKHQRKSKKHHAVPKYPCGQEGCTSKFRRSDTRNTHWKKYHPETG</sequence>
<organism evidence="3 4">
    <name type="scientific">Bondarzewia mesenterica</name>
    <dbReference type="NCBI Taxonomy" id="1095465"/>
    <lineage>
        <taxon>Eukaryota</taxon>
        <taxon>Fungi</taxon>
        <taxon>Dikarya</taxon>
        <taxon>Basidiomycota</taxon>
        <taxon>Agaricomycotina</taxon>
        <taxon>Agaricomycetes</taxon>
        <taxon>Russulales</taxon>
        <taxon>Bondarzewiaceae</taxon>
        <taxon>Bondarzewia</taxon>
    </lineage>
</organism>
<dbReference type="Gene3D" id="3.30.160.60">
    <property type="entry name" value="Classic Zinc Finger"/>
    <property type="match status" value="1"/>
</dbReference>
<evidence type="ECO:0000313" key="3">
    <source>
        <dbReference type="EMBL" id="THH18917.1"/>
    </source>
</evidence>
<accession>A0A4S4M311</accession>
<feature type="domain" description="C2H2-type" evidence="2">
    <location>
        <begin position="440"/>
        <end position="463"/>
    </location>
</feature>
<dbReference type="EMBL" id="SGPL01000060">
    <property type="protein sequence ID" value="THH18917.1"/>
    <property type="molecule type" value="Genomic_DNA"/>
</dbReference>
<reference evidence="3 4" key="1">
    <citation type="submission" date="2019-02" db="EMBL/GenBank/DDBJ databases">
        <title>Genome sequencing of the rare red list fungi Bondarzewia mesenterica.</title>
        <authorList>
            <person name="Buettner E."/>
            <person name="Kellner H."/>
        </authorList>
    </citation>
    <scope>NUCLEOTIDE SEQUENCE [LARGE SCALE GENOMIC DNA]</scope>
    <source>
        <strain evidence="3 4">DSM 108281</strain>
    </source>
</reference>
<name>A0A4S4M311_9AGAM</name>